<feature type="region of interest" description="Disordered" evidence="11">
    <location>
        <begin position="225"/>
        <end position="244"/>
    </location>
</feature>
<keyword evidence="9" id="KW-0234">DNA repair</keyword>
<protein>
    <recommendedName>
        <fullName evidence="12">UV-stimulated scaffold protein A C-terminal domain-containing protein</fullName>
    </recommendedName>
</protein>
<evidence type="ECO:0000256" key="4">
    <source>
        <dbReference type="ARBA" id="ARBA00022723"/>
    </source>
</evidence>
<comment type="subcellular location">
    <subcellularLocation>
        <location evidence="1">Chromosome</location>
    </subcellularLocation>
</comment>
<evidence type="ECO:0000256" key="6">
    <source>
        <dbReference type="ARBA" id="ARBA00022771"/>
    </source>
</evidence>
<evidence type="ECO:0000259" key="12">
    <source>
        <dbReference type="Pfam" id="PF09740"/>
    </source>
</evidence>
<evidence type="ECO:0000256" key="11">
    <source>
        <dbReference type="SAM" id="MobiDB-lite"/>
    </source>
</evidence>
<evidence type="ECO:0000256" key="3">
    <source>
        <dbReference type="ARBA" id="ARBA00022454"/>
    </source>
</evidence>
<evidence type="ECO:0000256" key="8">
    <source>
        <dbReference type="ARBA" id="ARBA00023054"/>
    </source>
</evidence>
<dbReference type="GO" id="GO:0008270">
    <property type="term" value="F:zinc ion binding"/>
    <property type="evidence" value="ECO:0007669"/>
    <property type="project" value="UniProtKB-KW"/>
</dbReference>
<organism evidence="13 14">
    <name type="scientific">Cylicocyclus nassatus</name>
    <name type="common">Nematode worm</name>
    <dbReference type="NCBI Taxonomy" id="53992"/>
    <lineage>
        <taxon>Eukaryota</taxon>
        <taxon>Metazoa</taxon>
        <taxon>Ecdysozoa</taxon>
        <taxon>Nematoda</taxon>
        <taxon>Chromadorea</taxon>
        <taxon>Rhabditida</taxon>
        <taxon>Rhabditina</taxon>
        <taxon>Rhabditomorpha</taxon>
        <taxon>Strongyloidea</taxon>
        <taxon>Strongylidae</taxon>
        <taxon>Cylicocyclus</taxon>
    </lineage>
</organism>
<evidence type="ECO:0000256" key="1">
    <source>
        <dbReference type="ARBA" id="ARBA00004286"/>
    </source>
</evidence>
<keyword evidence="5" id="KW-0227">DNA damage</keyword>
<dbReference type="GO" id="GO:0006283">
    <property type="term" value="P:transcription-coupled nucleotide-excision repair"/>
    <property type="evidence" value="ECO:0007669"/>
    <property type="project" value="TreeGrafter"/>
</dbReference>
<dbReference type="EMBL" id="CATQJL010000001">
    <property type="protein sequence ID" value="CAJ0589537.1"/>
    <property type="molecule type" value="Genomic_DNA"/>
</dbReference>
<evidence type="ECO:0000313" key="13">
    <source>
        <dbReference type="EMBL" id="CAJ0589537.1"/>
    </source>
</evidence>
<dbReference type="PANTHER" id="PTHR28670">
    <property type="entry name" value="UV-STIMULATED SCAFFOLD PROTEIN A"/>
    <property type="match status" value="1"/>
</dbReference>
<keyword evidence="6" id="KW-0863">Zinc-finger</keyword>
<sequence>MADDRLRLLRWATAKLVNEALNKPDNTVNTEAHDFKKLKNLVRTNEDLIPDYVDYLFTSLEKSDCERRNALLSLFDYFFNRSHAFRLRTVDNLQELLHLVCETDPLRRPLPGPIKEAKQLKTSGIKTIKKWLEKFGPGYEKLSLVGDYLKESKAVDFESATAEMLAERSRRAIEEQRAAEKLQKIAANVRRKFNEAKDDIERCIISSEEALAIVVPVFEAEIDATTSNTNNEATNQTETDATTNTNDEATNAYHGEMQADVHGYATSDTISIVLPSLVPEVTVSEDNEAVLENIRDAKVMLDVYKKNIINWQRKIAGASEVEDLVRDLTNLKRKIEQQCEKIDELKLKPKKKRRRGDGSSESEESDLEDVPEKQLEDFFPPDEVPQYILDRVKEMEKEEEPCCSKSLEPKKIKKEVDESEVQAASDDPKPKIPVVSFDLDLKYWGEKHSEPIIMRNTADCHRFWRPPDDDDRPLVSEKEAACGEMRVITWIGEPRRSDKRCKARLPSGKLCPRMDFHRCPIHGVIIDRDDEGFPIEEVSTPEPSAAEKERERLDEEAYMRDLEAGTGQSFVKKTKKQKKKSTETVRQRLEKKLLDPKTIKRVSAALDAARKAKIQRKFGDQFAHAFTK</sequence>
<feature type="coiled-coil region" evidence="10">
    <location>
        <begin position="172"/>
        <end position="199"/>
    </location>
</feature>
<dbReference type="PANTHER" id="PTHR28670:SF1">
    <property type="entry name" value="UV-STIMULATED SCAFFOLD PROTEIN A"/>
    <property type="match status" value="1"/>
</dbReference>
<accession>A0AA36GD15</accession>
<dbReference type="AlphaFoldDB" id="A0AA36GD15"/>
<feature type="domain" description="UV-stimulated scaffold protein A C-terminal" evidence="12">
    <location>
        <begin position="431"/>
        <end position="537"/>
    </location>
</feature>
<dbReference type="GO" id="GO:0009411">
    <property type="term" value="P:response to UV"/>
    <property type="evidence" value="ECO:0007669"/>
    <property type="project" value="InterPro"/>
</dbReference>
<evidence type="ECO:0000256" key="10">
    <source>
        <dbReference type="SAM" id="Coils"/>
    </source>
</evidence>
<keyword evidence="4" id="KW-0479">Metal-binding</keyword>
<evidence type="ECO:0000256" key="5">
    <source>
        <dbReference type="ARBA" id="ARBA00022763"/>
    </source>
</evidence>
<dbReference type="InterPro" id="IPR049408">
    <property type="entry name" value="UVSSA_N_a-solenoid_rpt"/>
</dbReference>
<keyword evidence="14" id="KW-1185">Reference proteome</keyword>
<feature type="compositionally biased region" description="Acidic residues" evidence="11">
    <location>
        <begin position="360"/>
        <end position="369"/>
    </location>
</feature>
<dbReference type="Pfam" id="PF20867">
    <property type="entry name" value="UVSSA_N"/>
    <property type="match status" value="1"/>
</dbReference>
<evidence type="ECO:0000313" key="14">
    <source>
        <dbReference type="Proteomes" id="UP001176961"/>
    </source>
</evidence>
<keyword evidence="7" id="KW-0862">Zinc</keyword>
<comment type="caution">
    <text evidence="13">The sequence shown here is derived from an EMBL/GenBank/DDBJ whole genome shotgun (WGS) entry which is preliminary data.</text>
</comment>
<dbReference type="Proteomes" id="UP001176961">
    <property type="component" value="Unassembled WGS sequence"/>
</dbReference>
<proteinExistence type="inferred from homology"/>
<dbReference type="GO" id="GO:0005694">
    <property type="term" value="C:chromosome"/>
    <property type="evidence" value="ECO:0007669"/>
    <property type="project" value="UniProtKB-SubCell"/>
</dbReference>
<keyword evidence="3" id="KW-0158">Chromosome</keyword>
<evidence type="ECO:0000256" key="9">
    <source>
        <dbReference type="ARBA" id="ARBA00023204"/>
    </source>
</evidence>
<feature type="region of interest" description="Disordered" evidence="11">
    <location>
        <begin position="349"/>
        <end position="378"/>
    </location>
</feature>
<reference evidence="13" key="1">
    <citation type="submission" date="2023-07" db="EMBL/GenBank/DDBJ databases">
        <authorList>
            <consortium name="CYATHOMIX"/>
        </authorList>
    </citation>
    <scope>NUCLEOTIDE SEQUENCE</scope>
    <source>
        <strain evidence="13">N/A</strain>
    </source>
</reference>
<gene>
    <name evidence="13" type="ORF">CYNAS_LOCUS1520</name>
</gene>
<name>A0AA36GD15_CYLNA</name>
<comment type="similarity">
    <text evidence="2">Belongs to the UVSSA family.</text>
</comment>
<dbReference type="InterPro" id="IPR018610">
    <property type="entry name" value="UVSSA"/>
</dbReference>
<keyword evidence="8 10" id="KW-0175">Coiled coil</keyword>
<dbReference type="Pfam" id="PF09740">
    <property type="entry name" value="DUF2043"/>
    <property type="match status" value="1"/>
</dbReference>
<evidence type="ECO:0000256" key="7">
    <source>
        <dbReference type="ARBA" id="ARBA00022833"/>
    </source>
</evidence>
<feature type="region of interest" description="Disordered" evidence="11">
    <location>
        <begin position="564"/>
        <end position="585"/>
    </location>
</feature>
<evidence type="ECO:0000256" key="2">
    <source>
        <dbReference type="ARBA" id="ARBA00009240"/>
    </source>
</evidence>
<feature type="coiled-coil region" evidence="10">
    <location>
        <begin position="318"/>
        <end position="348"/>
    </location>
</feature>
<dbReference type="GO" id="GO:0000993">
    <property type="term" value="F:RNA polymerase II complex binding"/>
    <property type="evidence" value="ECO:0007669"/>
    <property type="project" value="TreeGrafter"/>
</dbReference>
<dbReference type="InterPro" id="IPR049431">
    <property type="entry name" value="UVSSA_C"/>
</dbReference>